<feature type="transmembrane region" description="Helical" evidence="1">
    <location>
        <begin position="28"/>
        <end position="52"/>
    </location>
</feature>
<feature type="transmembrane region" description="Helical" evidence="1">
    <location>
        <begin position="192"/>
        <end position="213"/>
    </location>
</feature>
<reference evidence="2 3" key="1">
    <citation type="submission" date="2021-07" db="EMBL/GenBank/DDBJ databases">
        <title>Actinomadura sp. PM05-2 isolated from lichen.</title>
        <authorList>
            <person name="Somphong A."/>
            <person name="Phongsopitanun W."/>
            <person name="Tanasupawat S."/>
            <person name="Peongsungnone V."/>
        </authorList>
    </citation>
    <scope>NUCLEOTIDE SEQUENCE [LARGE SCALE GENOMIC DNA]</scope>
    <source>
        <strain evidence="2 3">PM05-2</strain>
    </source>
</reference>
<evidence type="ECO:0000313" key="2">
    <source>
        <dbReference type="EMBL" id="MBW8481281.1"/>
    </source>
</evidence>
<keyword evidence="1" id="KW-0812">Transmembrane</keyword>
<evidence type="ECO:0000256" key="1">
    <source>
        <dbReference type="SAM" id="Phobius"/>
    </source>
</evidence>
<feature type="transmembrane region" description="Helical" evidence="1">
    <location>
        <begin position="352"/>
        <end position="373"/>
    </location>
</feature>
<feature type="transmembrane region" description="Helical" evidence="1">
    <location>
        <begin position="245"/>
        <end position="266"/>
    </location>
</feature>
<evidence type="ECO:0008006" key="4">
    <source>
        <dbReference type="Google" id="ProtNLM"/>
    </source>
</evidence>
<feature type="transmembrane region" description="Helical" evidence="1">
    <location>
        <begin position="286"/>
        <end position="308"/>
    </location>
</feature>
<keyword evidence="1" id="KW-0472">Membrane</keyword>
<feature type="transmembrane region" description="Helical" evidence="1">
    <location>
        <begin position="682"/>
        <end position="704"/>
    </location>
</feature>
<proteinExistence type="predicted"/>
<evidence type="ECO:0000313" key="3">
    <source>
        <dbReference type="Proteomes" id="UP000774570"/>
    </source>
</evidence>
<dbReference type="EMBL" id="JAIBOA010000002">
    <property type="protein sequence ID" value="MBW8481281.1"/>
    <property type="molecule type" value="Genomic_DNA"/>
</dbReference>
<protein>
    <recommendedName>
        <fullName evidence="4">Permease</fullName>
    </recommendedName>
</protein>
<comment type="caution">
    <text evidence="2">The sequence shown here is derived from an EMBL/GenBank/DDBJ whole genome shotgun (WGS) entry which is preliminary data.</text>
</comment>
<feature type="transmembrane region" description="Helical" evidence="1">
    <location>
        <begin position="593"/>
        <end position="611"/>
    </location>
</feature>
<dbReference type="RefSeq" id="WP_220162934.1">
    <property type="nucleotide sequence ID" value="NZ_JAIBOA010000002.1"/>
</dbReference>
<keyword evidence="3" id="KW-1185">Reference proteome</keyword>
<sequence length="715" mass="72921">MSGRGLSRQLLGIGRAAGRGAPGGRLRFVALLLAAAALTAVAAAAVGAAAMYHGRDVRDRARGPVPATARHPATVLWSDLDEAAGDVPHWIVYVEPLTPDAAPPPGVRAWPAPGEVLLSPALAAAGDGVRERYGRYAGTIGAAGLASPAERLAYVRPRHPPAGAERRSWDAAAGFGRAYGLGEAQDPEPLPMLLLALGGLAGVPALALATVAARCGSATRDRRTDLLRALGARRRHRALIDVGEAAPPVLAGTALGLPPVATALAVPVRLPITGYVLAPGDLRAAWPLLAAAVAAAPALLLALVVALAPAAPGGGTRPRRFAERVPRRRLAACGAAFAAVAGSQYLGGRTGLVVFSLGTLGLWAAAPSLGAMLSGRLGRSLARLGRRAGPPGLLIGGRWTAAHPGVVVRLAAATAIGLGLIVQLQVWTSRLNDEAAAAHATRDRIGAAVLTVDAGAFDPAAVRAFTARLPAGSRVLTLTEGGTGPDVIAGGCADLRRALRLPCTAAPAALPLDGDPRVQELRKWYGENGIAARTAPARARPPDALLVVADRAAPDQERRVKRAAFAALPAPRVQTLGETWILGVDRYVRTGRWLLLFGSCGLALLLAAAGVGAAAEFLRFGPALAPVAVLTGRTRVFHAVAWWHLSVPLLVTTLVGGAVTAWDGLLFVSVVRDGHLDWGVLAAAMAGCAAAAVAVGAGGGLAAARAARRWRPVAD</sequence>
<name>A0ABS7FLP6_9ACTN</name>
<feature type="transmembrane region" description="Helical" evidence="1">
    <location>
        <begin position="641"/>
        <end position="662"/>
    </location>
</feature>
<dbReference type="Proteomes" id="UP000774570">
    <property type="component" value="Unassembled WGS sequence"/>
</dbReference>
<keyword evidence="1" id="KW-1133">Transmembrane helix</keyword>
<accession>A0ABS7FLP6</accession>
<feature type="transmembrane region" description="Helical" evidence="1">
    <location>
        <begin position="329"/>
        <end position="346"/>
    </location>
</feature>
<organism evidence="2 3">
    <name type="scientific">Actinomadura parmotrematis</name>
    <dbReference type="NCBI Taxonomy" id="2864039"/>
    <lineage>
        <taxon>Bacteria</taxon>
        <taxon>Bacillati</taxon>
        <taxon>Actinomycetota</taxon>
        <taxon>Actinomycetes</taxon>
        <taxon>Streptosporangiales</taxon>
        <taxon>Thermomonosporaceae</taxon>
        <taxon>Actinomadura</taxon>
    </lineage>
</organism>
<gene>
    <name evidence="2" type="ORF">K1Y72_02785</name>
</gene>